<gene>
    <name evidence="1" type="ORF">BLNAU_2964</name>
</gene>
<protein>
    <submittedName>
        <fullName evidence="1">Uncharacterized protein</fullName>
    </submittedName>
</protein>
<comment type="caution">
    <text evidence="1">The sequence shown here is derived from an EMBL/GenBank/DDBJ whole genome shotgun (WGS) entry which is preliminary data.</text>
</comment>
<organism evidence="1 2">
    <name type="scientific">Blattamonas nauphoetae</name>
    <dbReference type="NCBI Taxonomy" id="2049346"/>
    <lineage>
        <taxon>Eukaryota</taxon>
        <taxon>Metamonada</taxon>
        <taxon>Preaxostyla</taxon>
        <taxon>Oxymonadida</taxon>
        <taxon>Blattamonas</taxon>
    </lineage>
</organism>
<proteinExistence type="predicted"/>
<dbReference type="EMBL" id="JARBJD010000013">
    <property type="protein sequence ID" value="KAK2961908.1"/>
    <property type="molecule type" value="Genomic_DNA"/>
</dbReference>
<reference evidence="1 2" key="1">
    <citation type="journal article" date="2022" name="bioRxiv">
        <title>Genomics of Preaxostyla Flagellates Illuminates Evolutionary Transitions and the Path Towards Mitochondrial Loss.</title>
        <authorList>
            <person name="Novak L.V.F."/>
            <person name="Treitli S.C."/>
            <person name="Pyrih J."/>
            <person name="Halakuc P."/>
            <person name="Pipaliya S.V."/>
            <person name="Vacek V."/>
            <person name="Brzon O."/>
            <person name="Soukal P."/>
            <person name="Eme L."/>
            <person name="Dacks J.B."/>
            <person name="Karnkowska A."/>
            <person name="Elias M."/>
            <person name="Hampl V."/>
        </authorList>
    </citation>
    <scope>NUCLEOTIDE SEQUENCE [LARGE SCALE GENOMIC DNA]</scope>
    <source>
        <strain evidence="1">NAU3</strain>
        <tissue evidence="1">Gut</tissue>
    </source>
</reference>
<evidence type="ECO:0000313" key="2">
    <source>
        <dbReference type="Proteomes" id="UP001281761"/>
    </source>
</evidence>
<keyword evidence="2" id="KW-1185">Reference proteome</keyword>
<sequence length="923" mass="105751">MPPKHKLGRKRSETQSNTWIQHLHSSKSNANIIDSTIQDSIGDGNRSLDTHSIPFTTDVLTITANDRHYFRVSKQILQYELKRKRMNVEPMLEQAHLEGDAISLPTSTTSDWRLVLQDSITTDALRQGCLSLFEQANSGLNLASNEVVHAVRFLQYATIHIKHRKYPHNELLETIFPEEEYCPAKLMSALIKLVCHPSDKLRAATLSFFAVGISNSTKRFSLAVAATGLLPQLFKCLKTHEIPLHGTTIDFHLQITSIVDKFFNCSPEEILDHLDIIPTSSLHEIVASDPLDPIFQPFYKYLRHLIASPAYPPDCPSGISLLSKMKIYTKNIKHFKSVSSHPDLEPIFYELRKNLTKELASLLDFTPTKWTLHPLLFGERKRSDELRWTETFERILDRLNEGTQFSDLGLESFRCFLSNRPRKVKMIFQSDGTFSIEADDRIVSSMERPTNSLCALLTPTRPDHAASILAHIRSFTTHHSSAALLRDITSGWFSDIFAALTPSKLPFTSEFRSLHTQLIELMNHTLSEMLLISDWNVNHRSRSDLNPTYLSFLNQTRDYIVHLSLHPFALDRRDIANPILDFLTRLIQPDFENSLTMPIRERLRKDMDDTALSSSSPPFILTSELVCDLTDEEVMNVVDRIVALLESDSPIDDDTILRICAFHSNQLKSVYLPELFRQAGRSTEQCFHAFNSLLSLPTDSFQLSPIKCLLNQKPPTLQPTFDEWDDVDLATVGVVLPTIDEKRLSFNSASLQLLQFAGDVLPELLYCAYRLTPSQLERLLTPSIGILFNFFIQQLPSNHNFIKDRAKVFAKLSRLSEQRVIAKCLSRIGFFSRMVCGLLDDDLFFEYQYGLRIFLNQPRYSSDERPEWKTVQRSVHHFLEEGWQDVLDLLFVRKNDTTLAIHRIKHAKDMMQFLGANFNCQIE</sequence>
<evidence type="ECO:0000313" key="1">
    <source>
        <dbReference type="EMBL" id="KAK2961908.1"/>
    </source>
</evidence>
<accession>A0ABQ9YDQ9</accession>
<name>A0ABQ9YDQ9_9EUKA</name>
<dbReference type="Proteomes" id="UP001281761">
    <property type="component" value="Unassembled WGS sequence"/>
</dbReference>